<name>A0ACC2FY76_DALPE</name>
<gene>
    <name evidence="1" type="ORF">DPEC_G00236180</name>
</gene>
<keyword evidence="2" id="KW-1185">Reference proteome</keyword>
<sequence length="522" mass="57815">MARLCLLIITVGYMVENWFTSGAYVFLSGHSADTLLKRQKRYNTGAFEEMTWGNLERECYEEQCSLEEAREVFEDDEKTMDFWARYLDGDQCESNPCENQGKCEDGMSAYVCWCPREFNGKNCEIEMARQCEVNNGGCSHFCTLNVQRAVCGCAAGYTLASDQTTCEPEGNYPCGHLAMAVSSSLSPRSLITAINVDQTKHTYDQGPNATEALQTHVNASGASVVADVSAPTPAPHPVKNSNRSSSVLGGLPSWAFFPTLATIQEQKSNDKRIVGGDEATPGEIPWQVSLMNKHTGLGFCGGTLLSELWVITAAHCLIEIPFGLLFIRLGEHNVEVNEATEQDHAVIEQHRHPRYDPAKSLYNHDIALLKLREPARLSDFIVPICLGPKDFTETLLKNAPNSLVSGWGRTRYQGREAAILQKLEVPFIDRMKCKSSTVKRISTFMFCAGYSDGEMDSCQGDSGGPHATRHKDTWFLTGIVSWGEECAKEGKYGIYTSVSRYYPWISNITGLENLSPNLVPDV</sequence>
<evidence type="ECO:0000313" key="1">
    <source>
        <dbReference type="EMBL" id="KAJ7996349.1"/>
    </source>
</evidence>
<dbReference type="EMBL" id="CM055747">
    <property type="protein sequence ID" value="KAJ7996349.1"/>
    <property type="molecule type" value="Genomic_DNA"/>
</dbReference>
<reference evidence="1" key="1">
    <citation type="submission" date="2021-05" db="EMBL/GenBank/DDBJ databases">
        <authorList>
            <person name="Pan Q."/>
            <person name="Jouanno E."/>
            <person name="Zahm M."/>
            <person name="Klopp C."/>
            <person name="Cabau C."/>
            <person name="Louis A."/>
            <person name="Berthelot C."/>
            <person name="Parey E."/>
            <person name="Roest Crollius H."/>
            <person name="Montfort J."/>
            <person name="Robinson-Rechavi M."/>
            <person name="Bouchez O."/>
            <person name="Lampietro C."/>
            <person name="Lopez Roques C."/>
            <person name="Donnadieu C."/>
            <person name="Postlethwait J."/>
            <person name="Bobe J."/>
            <person name="Dillon D."/>
            <person name="Chandos A."/>
            <person name="von Hippel F."/>
            <person name="Guiguen Y."/>
        </authorList>
    </citation>
    <scope>NUCLEOTIDE SEQUENCE</scope>
    <source>
        <strain evidence="1">YG-Jan2019</strain>
    </source>
</reference>
<accession>A0ACC2FY76</accession>
<evidence type="ECO:0000313" key="2">
    <source>
        <dbReference type="Proteomes" id="UP001157502"/>
    </source>
</evidence>
<dbReference type="Proteomes" id="UP001157502">
    <property type="component" value="Chromosome 20"/>
</dbReference>
<organism evidence="1 2">
    <name type="scientific">Dallia pectoralis</name>
    <name type="common">Alaska blackfish</name>
    <dbReference type="NCBI Taxonomy" id="75939"/>
    <lineage>
        <taxon>Eukaryota</taxon>
        <taxon>Metazoa</taxon>
        <taxon>Chordata</taxon>
        <taxon>Craniata</taxon>
        <taxon>Vertebrata</taxon>
        <taxon>Euteleostomi</taxon>
        <taxon>Actinopterygii</taxon>
        <taxon>Neopterygii</taxon>
        <taxon>Teleostei</taxon>
        <taxon>Protacanthopterygii</taxon>
        <taxon>Esociformes</taxon>
        <taxon>Umbridae</taxon>
        <taxon>Dallia</taxon>
    </lineage>
</organism>
<comment type="caution">
    <text evidence="1">The sequence shown here is derived from an EMBL/GenBank/DDBJ whole genome shotgun (WGS) entry which is preliminary data.</text>
</comment>
<protein>
    <submittedName>
        <fullName evidence="1">Uncharacterized protein</fullName>
    </submittedName>
</protein>
<proteinExistence type="predicted"/>